<dbReference type="EMBL" id="BMLG01000014">
    <property type="protein sequence ID" value="GGM36495.1"/>
    <property type="molecule type" value="Genomic_DNA"/>
</dbReference>
<evidence type="ECO:0000256" key="7">
    <source>
        <dbReference type="ARBA" id="ARBA00023136"/>
    </source>
</evidence>
<dbReference type="Gene3D" id="3.40.50.300">
    <property type="entry name" value="P-loop containing nucleotide triphosphate hydrolases"/>
    <property type="match status" value="1"/>
</dbReference>
<name>A0A917WWX7_9BACI</name>
<keyword evidence="7 8" id="KW-0472">Membrane</keyword>
<dbReference type="PANTHER" id="PTHR43553:SF27">
    <property type="entry name" value="ENERGY-COUPLING FACTOR TRANSPORTER ATP-BINDING PROTEIN ECFA2"/>
    <property type="match status" value="1"/>
</dbReference>
<dbReference type="PROSITE" id="PS50893">
    <property type="entry name" value="ABC_TRANSPORTER_2"/>
    <property type="match status" value="1"/>
</dbReference>
<keyword evidence="3 8" id="KW-1003">Cell membrane</keyword>
<evidence type="ECO:0000256" key="5">
    <source>
        <dbReference type="ARBA" id="ARBA00022840"/>
    </source>
</evidence>
<evidence type="ECO:0000256" key="4">
    <source>
        <dbReference type="ARBA" id="ARBA00022741"/>
    </source>
</evidence>
<dbReference type="InterPro" id="IPR015856">
    <property type="entry name" value="ABC_transpr_CbiO/EcfA_su"/>
</dbReference>
<dbReference type="InterPro" id="IPR030946">
    <property type="entry name" value="EcfA2"/>
</dbReference>
<evidence type="ECO:0000313" key="11">
    <source>
        <dbReference type="Proteomes" id="UP000618460"/>
    </source>
</evidence>
<dbReference type="InterPro" id="IPR017871">
    <property type="entry name" value="ABC_transporter-like_CS"/>
</dbReference>
<dbReference type="CDD" id="cd03225">
    <property type="entry name" value="ABC_cobalt_CbiO_domain1"/>
    <property type="match status" value="1"/>
</dbReference>
<evidence type="ECO:0000259" key="9">
    <source>
        <dbReference type="PROSITE" id="PS50893"/>
    </source>
</evidence>
<dbReference type="Pfam" id="PF00005">
    <property type="entry name" value="ABC_tran"/>
    <property type="match status" value="1"/>
</dbReference>
<reference evidence="10" key="2">
    <citation type="submission" date="2020-09" db="EMBL/GenBank/DDBJ databases">
        <authorList>
            <person name="Sun Q."/>
            <person name="Zhou Y."/>
        </authorList>
    </citation>
    <scope>NUCLEOTIDE SEQUENCE</scope>
    <source>
        <strain evidence="10">CGMCC 1.6333</strain>
    </source>
</reference>
<evidence type="ECO:0000313" key="10">
    <source>
        <dbReference type="EMBL" id="GGM36495.1"/>
    </source>
</evidence>
<dbReference type="InterPro" id="IPR050095">
    <property type="entry name" value="ECF_ABC_transporter_ATP-bd"/>
</dbReference>
<sequence>MVMQITFKDVTADYQLGPIRSANILKNVNLALPTHSFTAIVGHTGAGKSSLLKTINGLLLPRDGSVEVGEIVITADKPKKALKEVRQHVGMVFQFPEAQLFAETVEKDICFGPLNFDVPLEEAKKRTKKALEFVGLDETLLEVSPFSLSGGQQRRVAIAGILAMEPDVLILDEPGAGLDPEGKREILSMIKQLHSKEKLTTIIVTHDMDDVAAYADDVVVMEQGTVAAYQSVRDFFSDTERLQNWRVDFPEARKLQLKVEEETGVKLPQICLTIDELTESLIEVGLA</sequence>
<dbReference type="InterPro" id="IPR027417">
    <property type="entry name" value="P-loop_NTPase"/>
</dbReference>
<dbReference type="InterPro" id="IPR003439">
    <property type="entry name" value="ABC_transporter-like_ATP-bd"/>
</dbReference>
<dbReference type="GO" id="GO:0043190">
    <property type="term" value="C:ATP-binding cassette (ABC) transporter complex"/>
    <property type="evidence" value="ECO:0007669"/>
    <property type="project" value="TreeGrafter"/>
</dbReference>
<dbReference type="GO" id="GO:0042626">
    <property type="term" value="F:ATPase-coupled transmembrane transporter activity"/>
    <property type="evidence" value="ECO:0007669"/>
    <property type="project" value="TreeGrafter"/>
</dbReference>
<dbReference type="GO" id="GO:0015087">
    <property type="term" value="F:cobalt ion transmembrane transporter activity"/>
    <property type="evidence" value="ECO:0007669"/>
    <property type="project" value="UniProtKB-ARBA"/>
</dbReference>
<dbReference type="NCBIfam" id="TIGR04521">
    <property type="entry name" value="ECF_ATPase_2"/>
    <property type="match status" value="1"/>
</dbReference>
<gene>
    <name evidence="10" type="primary">ecfA2</name>
    <name evidence="10" type="ORF">GCM10011351_23250</name>
</gene>
<dbReference type="Proteomes" id="UP000618460">
    <property type="component" value="Unassembled WGS sequence"/>
</dbReference>
<dbReference type="SMART" id="SM00382">
    <property type="entry name" value="AAA"/>
    <property type="match status" value="1"/>
</dbReference>
<comment type="subunit">
    <text evidence="8">Forms a stable energy-coupling factor (ECF) transporter complex composed of 2 membrane-embedded substrate-binding proteins (S component), 2 ATP-binding proteins (A component) and 2 transmembrane proteins (T component).</text>
</comment>
<comment type="caution">
    <text evidence="10">The sequence shown here is derived from an EMBL/GenBank/DDBJ whole genome shotgun (WGS) entry which is preliminary data.</text>
</comment>
<dbReference type="GO" id="GO:0005524">
    <property type="term" value="F:ATP binding"/>
    <property type="evidence" value="ECO:0007669"/>
    <property type="project" value="UniProtKB-UniRule"/>
</dbReference>
<accession>A0A917WWX7</accession>
<dbReference type="PROSITE" id="PS00211">
    <property type="entry name" value="ABC_TRANSPORTER_1"/>
    <property type="match status" value="1"/>
</dbReference>
<comment type="subcellular location">
    <subcellularLocation>
        <location evidence="1 8">Cell membrane</location>
        <topology evidence="1 8">Peripheral membrane protein</topology>
    </subcellularLocation>
</comment>
<reference evidence="10" key="1">
    <citation type="journal article" date="2014" name="Int. J. Syst. Evol. Microbiol.">
        <title>Complete genome sequence of Corynebacterium casei LMG S-19264T (=DSM 44701T), isolated from a smear-ripened cheese.</title>
        <authorList>
            <consortium name="US DOE Joint Genome Institute (JGI-PGF)"/>
            <person name="Walter F."/>
            <person name="Albersmeier A."/>
            <person name="Kalinowski J."/>
            <person name="Ruckert C."/>
        </authorList>
    </citation>
    <scope>NUCLEOTIDE SEQUENCE</scope>
    <source>
        <strain evidence="10">CGMCC 1.6333</strain>
    </source>
</reference>
<organism evidence="10 11">
    <name type="scientific">Paraliobacillus quinghaiensis</name>
    <dbReference type="NCBI Taxonomy" id="470815"/>
    <lineage>
        <taxon>Bacteria</taxon>
        <taxon>Bacillati</taxon>
        <taxon>Bacillota</taxon>
        <taxon>Bacilli</taxon>
        <taxon>Bacillales</taxon>
        <taxon>Bacillaceae</taxon>
        <taxon>Paraliobacillus</taxon>
    </lineage>
</organism>
<comment type="similarity">
    <text evidence="8">Belongs to the ABC transporter superfamily. Energy-coupling factor EcfA family.</text>
</comment>
<keyword evidence="5 8" id="KW-0067">ATP-binding</keyword>
<comment type="function">
    <text evidence="8">ATP-binding (A) component of a common energy-coupling factor (ECF) ABC-transporter complex.</text>
</comment>
<dbReference type="FunFam" id="3.40.50.300:FF:000224">
    <property type="entry name" value="Energy-coupling factor transporter ATP-binding protein EcfA"/>
    <property type="match status" value="1"/>
</dbReference>
<keyword evidence="4 8" id="KW-0547">Nucleotide-binding</keyword>
<evidence type="ECO:0000256" key="3">
    <source>
        <dbReference type="ARBA" id="ARBA00022475"/>
    </source>
</evidence>
<evidence type="ECO:0000256" key="8">
    <source>
        <dbReference type="RuleBase" id="RU365104"/>
    </source>
</evidence>
<keyword evidence="2 8" id="KW-0813">Transport</keyword>
<dbReference type="GO" id="GO:0016887">
    <property type="term" value="F:ATP hydrolysis activity"/>
    <property type="evidence" value="ECO:0007669"/>
    <property type="project" value="InterPro"/>
</dbReference>
<dbReference type="AlphaFoldDB" id="A0A917WWX7"/>
<dbReference type="InterPro" id="IPR003593">
    <property type="entry name" value="AAA+_ATPase"/>
</dbReference>
<evidence type="ECO:0000256" key="1">
    <source>
        <dbReference type="ARBA" id="ARBA00004202"/>
    </source>
</evidence>
<feature type="domain" description="ABC transporter" evidence="9">
    <location>
        <begin position="5"/>
        <end position="248"/>
    </location>
</feature>
<dbReference type="PANTHER" id="PTHR43553">
    <property type="entry name" value="HEAVY METAL TRANSPORTER"/>
    <property type="match status" value="1"/>
</dbReference>
<evidence type="ECO:0000256" key="2">
    <source>
        <dbReference type="ARBA" id="ARBA00022448"/>
    </source>
</evidence>
<dbReference type="SUPFAM" id="SSF52540">
    <property type="entry name" value="P-loop containing nucleoside triphosphate hydrolases"/>
    <property type="match status" value="1"/>
</dbReference>
<evidence type="ECO:0000256" key="6">
    <source>
        <dbReference type="ARBA" id="ARBA00022967"/>
    </source>
</evidence>
<dbReference type="EC" id="7.-.-.-" evidence="8"/>
<keyword evidence="6" id="KW-1278">Translocase</keyword>
<keyword evidence="11" id="KW-1185">Reference proteome</keyword>
<protein>
    <recommendedName>
        <fullName evidence="8">Energy-coupling factor transporter ATP-binding protein EcfA2</fullName>
        <ecNumber evidence="8">7.-.-.-</ecNumber>
    </recommendedName>
</protein>
<proteinExistence type="inferred from homology"/>